<accession>A0A8J3X256</accession>
<feature type="transmembrane region" description="Helical" evidence="4">
    <location>
        <begin position="25"/>
        <end position="48"/>
    </location>
</feature>
<sequence length="484" mass="53628">MIPHPSMSTVLDWVREVLHVTDTAILVYFLFINTSYLVLIVLATVEFVHHLRRVPLSGFEETYRSPLTQPTSVLVPAHNEEAGIVESVHAMLALRYPVFEVVIIDDGSTDATFDRLAAEFDLVEVPRVVPDSVPTRGAVLSVHVPRLRPDPLVVVRKAGGGKTDALNVGINVARHPLVCMVDADSILDPQALLSVAKPFADDPLRVVAAGGVVRIANGCTVVAGRIVDTRMPRTWLPRIQVVEYLRAFLLGRTGWSRLGGLLVISGAFGIFRRDLLVEIGGLDHDTIGEDAELVVRLHRHLRHLKRDYRIVFVAEPVSWSEAPDSLAVLARQRRRWHRGLAEVLAKHRAVIGNPRYGRIGLVALPYYLVFEFLAPLVELAGPVLVPLGLAVGAVDLGFAWRFLLVAYGYAMLINLIALAVEEYSFHRYSRWRDLGAAVVASVVENLGYRQLTAFWRVQGTWSALTGAKHVWGEMTRTGFVGRRS</sequence>
<dbReference type="SUPFAM" id="SSF53448">
    <property type="entry name" value="Nucleotide-diphospho-sugar transferases"/>
    <property type="match status" value="1"/>
</dbReference>
<evidence type="ECO:0000256" key="1">
    <source>
        <dbReference type="ARBA" id="ARBA00006739"/>
    </source>
</evidence>
<dbReference type="PANTHER" id="PTHR43630">
    <property type="entry name" value="POLY-BETA-1,6-N-ACETYL-D-GLUCOSAMINE SYNTHASE"/>
    <property type="match status" value="1"/>
</dbReference>
<evidence type="ECO:0000256" key="3">
    <source>
        <dbReference type="ARBA" id="ARBA00022679"/>
    </source>
</evidence>
<evidence type="ECO:0000256" key="4">
    <source>
        <dbReference type="SAM" id="Phobius"/>
    </source>
</evidence>
<evidence type="ECO:0000313" key="6">
    <source>
        <dbReference type="Proteomes" id="UP000599074"/>
    </source>
</evidence>
<keyword evidence="4" id="KW-0812">Transmembrane</keyword>
<dbReference type="GO" id="GO:0016757">
    <property type="term" value="F:glycosyltransferase activity"/>
    <property type="evidence" value="ECO:0007669"/>
    <property type="project" value="UniProtKB-KW"/>
</dbReference>
<reference evidence="5" key="1">
    <citation type="submission" date="2021-01" db="EMBL/GenBank/DDBJ databases">
        <title>Whole genome shotgun sequence of Planosporangium mesophilum NBRC 109066.</title>
        <authorList>
            <person name="Komaki H."/>
            <person name="Tamura T."/>
        </authorList>
    </citation>
    <scope>NUCLEOTIDE SEQUENCE</scope>
    <source>
        <strain evidence="5">NBRC 109066</strain>
    </source>
</reference>
<dbReference type="AlphaFoldDB" id="A0A8J3X256"/>
<keyword evidence="6" id="KW-1185">Reference proteome</keyword>
<organism evidence="5 6">
    <name type="scientific">Planosporangium mesophilum</name>
    <dbReference type="NCBI Taxonomy" id="689768"/>
    <lineage>
        <taxon>Bacteria</taxon>
        <taxon>Bacillati</taxon>
        <taxon>Actinomycetota</taxon>
        <taxon>Actinomycetes</taxon>
        <taxon>Micromonosporales</taxon>
        <taxon>Micromonosporaceae</taxon>
        <taxon>Planosporangium</taxon>
    </lineage>
</organism>
<proteinExistence type="inferred from homology"/>
<keyword evidence="2" id="KW-0328">Glycosyltransferase</keyword>
<comment type="caution">
    <text evidence="5">The sequence shown here is derived from an EMBL/GenBank/DDBJ whole genome shotgun (WGS) entry which is preliminary data.</text>
</comment>
<evidence type="ECO:0000256" key="2">
    <source>
        <dbReference type="ARBA" id="ARBA00022676"/>
    </source>
</evidence>
<gene>
    <name evidence="5" type="ORF">Pme01_41430</name>
</gene>
<keyword evidence="4" id="KW-0472">Membrane</keyword>
<dbReference type="Gene3D" id="3.90.550.10">
    <property type="entry name" value="Spore Coat Polysaccharide Biosynthesis Protein SpsA, Chain A"/>
    <property type="match status" value="1"/>
</dbReference>
<feature type="transmembrane region" description="Helical" evidence="4">
    <location>
        <begin position="356"/>
        <end position="377"/>
    </location>
</feature>
<feature type="transmembrane region" description="Helical" evidence="4">
    <location>
        <begin position="397"/>
        <end position="420"/>
    </location>
</feature>
<dbReference type="Proteomes" id="UP000599074">
    <property type="component" value="Unassembled WGS sequence"/>
</dbReference>
<name>A0A8J3X256_9ACTN</name>
<dbReference type="CDD" id="cd06423">
    <property type="entry name" value="CESA_like"/>
    <property type="match status" value="1"/>
</dbReference>
<dbReference type="EMBL" id="BOON01000039">
    <property type="protein sequence ID" value="GII24546.1"/>
    <property type="molecule type" value="Genomic_DNA"/>
</dbReference>
<dbReference type="PANTHER" id="PTHR43630:SF1">
    <property type="entry name" value="POLY-BETA-1,6-N-ACETYL-D-GLUCOSAMINE SYNTHASE"/>
    <property type="match status" value="1"/>
</dbReference>
<dbReference type="InterPro" id="IPR029044">
    <property type="entry name" value="Nucleotide-diphossugar_trans"/>
</dbReference>
<protein>
    <submittedName>
        <fullName evidence="5">Glycosyl transferase family 2</fullName>
    </submittedName>
</protein>
<dbReference type="Pfam" id="PF13641">
    <property type="entry name" value="Glyco_tranf_2_3"/>
    <property type="match status" value="1"/>
</dbReference>
<evidence type="ECO:0000313" key="5">
    <source>
        <dbReference type="EMBL" id="GII24546.1"/>
    </source>
</evidence>
<keyword evidence="4" id="KW-1133">Transmembrane helix</keyword>
<comment type="similarity">
    <text evidence="1">Belongs to the glycosyltransferase 2 family.</text>
</comment>
<keyword evidence="3 5" id="KW-0808">Transferase</keyword>